<proteinExistence type="predicted"/>
<keyword evidence="3" id="KW-1185">Reference proteome</keyword>
<feature type="transmembrane region" description="Helical" evidence="1">
    <location>
        <begin position="30"/>
        <end position="55"/>
    </location>
</feature>
<protein>
    <submittedName>
        <fullName evidence="2">Uncharacterized protein</fullName>
    </submittedName>
</protein>
<dbReference type="Pfam" id="PF21534">
    <property type="entry name" value="Rost"/>
    <property type="match status" value="1"/>
</dbReference>
<name>A0ABQ9J5T5_9CUCU</name>
<sequence>MSCLLCHICELVSHPDAWQFDKSKPSLIYLLYRTLLAAFLIATWCVSLSIASFSIYFTNWGYTMCVLQGVLAFLMAFFAYLFVVLDKPKALQFILKLHPIYWVIHVAATSAGFVITVIFWSVLYTSDMGFTALNFYVHGSNSIVLLIDLLIIGHPVRLLHFIYPLLFGLAYIIFSVAYYFYDTNRGGVGYVYAILDWSKPLMAFSLL</sequence>
<organism evidence="2 3">
    <name type="scientific">Molorchus minor</name>
    <dbReference type="NCBI Taxonomy" id="1323400"/>
    <lineage>
        <taxon>Eukaryota</taxon>
        <taxon>Metazoa</taxon>
        <taxon>Ecdysozoa</taxon>
        <taxon>Arthropoda</taxon>
        <taxon>Hexapoda</taxon>
        <taxon>Insecta</taxon>
        <taxon>Pterygota</taxon>
        <taxon>Neoptera</taxon>
        <taxon>Endopterygota</taxon>
        <taxon>Coleoptera</taxon>
        <taxon>Polyphaga</taxon>
        <taxon>Cucujiformia</taxon>
        <taxon>Chrysomeloidea</taxon>
        <taxon>Cerambycidae</taxon>
        <taxon>Lamiinae</taxon>
        <taxon>Monochamini</taxon>
        <taxon>Molorchus</taxon>
    </lineage>
</organism>
<feature type="transmembrane region" description="Helical" evidence="1">
    <location>
        <begin position="97"/>
        <end position="123"/>
    </location>
</feature>
<keyword evidence="1" id="KW-1133">Transmembrane helix</keyword>
<evidence type="ECO:0000313" key="3">
    <source>
        <dbReference type="Proteomes" id="UP001162164"/>
    </source>
</evidence>
<dbReference type="PANTHER" id="PTHR12242">
    <property type="entry name" value="OS02G0130600 PROTEIN-RELATED"/>
    <property type="match status" value="1"/>
</dbReference>
<feature type="transmembrane region" description="Helical" evidence="1">
    <location>
        <begin position="61"/>
        <end position="85"/>
    </location>
</feature>
<keyword evidence="1" id="KW-0812">Transmembrane</keyword>
<dbReference type="InterPro" id="IPR049352">
    <property type="entry name" value="Rost"/>
</dbReference>
<accession>A0ABQ9J5T5</accession>
<dbReference type="PANTHER" id="PTHR12242:SF49">
    <property type="entry name" value="HEADBUTT, ISOFORM E"/>
    <property type="match status" value="1"/>
</dbReference>
<reference evidence="2" key="1">
    <citation type="journal article" date="2023" name="Insect Mol. Biol.">
        <title>Genome sequencing provides insights into the evolution of gene families encoding plant cell wall-degrading enzymes in longhorned beetles.</title>
        <authorList>
            <person name="Shin N.R."/>
            <person name="Okamura Y."/>
            <person name="Kirsch R."/>
            <person name="Pauchet Y."/>
        </authorList>
    </citation>
    <scope>NUCLEOTIDE SEQUENCE</scope>
    <source>
        <strain evidence="2">MMC_N1</strain>
    </source>
</reference>
<dbReference type="EMBL" id="JAPWTJ010001164">
    <property type="protein sequence ID" value="KAJ8973480.1"/>
    <property type="molecule type" value="Genomic_DNA"/>
</dbReference>
<evidence type="ECO:0000256" key="1">
    <source>
        <dbReference type="SAM" id="Phobius"/>
    </source>
</evidence>
<feature type="transmembrane region" description="Helical" evidence="1">
    <location>
        <begin position="161"/>
        <end position="181"/>
    </location>
</feature>
<keyword evidence="1" id="KW-0472">Membrane</keyword>
<evidence type="ECO:0000313" key="2">
    <source>
        <dbReference type="EMBL" id="KAJ8973480.1"/>
    </source>
</evidence>
<comment type="caution">
    <text evidence="2">The sequence shown here is derived from an EMBL/GenBank/DDBJ whole genome shotgun (WGS) entry which is preliminary data.</text>
</comment>
<feature type="transmembrane region" description="Helical" evidence="1">
    <location>
        <begin position="135"/>
        <end position="154"/>
    </location>
</feature>
<gene>
    <name evidence="2" type="ORF">NQ317_006908</name>
</gene>
<dbReference type="Proteomes" id="UP001162164">
    <property type="component" value="Unassembled WGS sequence"/>
</dbReference>